<evidence type="ECO:0000313" key="1">
    <source>
        <dbReference type="EMBL" id="TNN79599.1"/>
    </source>
</evidence>
<dbReference type="AlphaFoldDB" id="A0A4Z2INJ5"/>
<dbReference type="EMBL" id="SRLO01000063">
    <property type="protein sequence ID" value="TNN79599.1"/>
    <property type="molecule type" value="Genomic_DNA"/>
</dbReference>
<accession>A0A4Z2INJ5</accession>
<sequence>MQSHRHARAAPFLGLRPVGPSCTCAVYFVPTVPKRVLTPHFANACSTVFHGVPRCSTVFHGVPRGSTVFHGVPRGSTGFHGVRLMSSSAVKFQRNNAP</sequence>
<protein>
    <submittedName>
        <fullName evidence="1">Uncharacterized protein</fullName>
    </submittedName>
</protein>
<proteinExistence type="predicted"/>
<evidence type="ECO:0000313" key="2">
    <source>
        <dbReference type="Proteomes" id="UP000314294"/>
    </source>
</evidence>
<dbReference type="Proteomes" id="UP000314294">
    <property type="component" value="Unassembled WGS sequence"/>
</dbReference>
<keyword evidence="2" id="KW-1185">Reference proteome</keyword>
<reference evidence="1 2" key="1">
    <citation type="submission" date="2019-03" db="EMBL/GenBank/DDBJ databases">
        <title>First draft genome of Liparis tanakae, snailfish: a comprehensive survey of snailfish specific genes.</title>
        <authorList>
            <person name="Kim W."/>
            <person name="Song I."/>
            <person name="Jeong J.-H."/>
            <person name="Kim D."/>
            <person name="Kim S."/>
            <person name="Ryu S."/>
            <person name="Song J.Y."/>
            <person name="Lee S.K."/>
        </authorList>
    </citation>
    <scope>NUCLEOTIDE SEQUENCE [LARGE SCALE GENOMIC DNA]</scope>
    <source>
        <tissue evidence="1">Muscle</tissue>
    </source>
</reference>
<comment type="caution">
    <text evidence="1">The sequence shown here is derived from an EMBL/GenBank/DDBJ whole genome shotgun (WGS) entry which is preliminary data.</text>
</comment>
<name>A0A4Z2INJ5_9TELE</name>
<gene>
    <name evidence="1" type="ORF">EYF80_010181</name>
</gene>
<organism evidence="1 2">
    <name type="scientific">Liparis tanakae</name>
    <name type="common">Tanaka's snailfish</name>
    <dbReference type="NCBI Taxonomy" id="230148"/>
    <lineage>
        <taxon>Eukaryota</taxon>
        <taxon>Metazoa</taxon>
        <taxon>Chordata</taxon>
        <taxon>Craniata</taxon>
        <taxon>Vertebrata</taxon>
        <taxon>Euteleostomi</taxon>
        <taxon>Actinopterygii</taxon>
        <taxon>Neopterygii</taxon>
        <taxon>Teleostei</taxon>
        <taxon>Neoteleostei</taxon>
        <taxon>Acanthomorphata</taxon>
        <taxon>Eupercaria</taxon>
        <taxon>Perciformes</taxon>
        <taxon>Cottioidei</taxon>
        <taxon>Cottales</taxon>
        <taxon>Liparidae</taxon>
        <taxon>Liparis</taxon>
    </lineage>
</organism>